<protein>
    <submittedName>
        <fullName evidence="1">Uncharacterized protein</fullName>
    </submittedName>
</protein>
<dbReference type="KEGG" id="mane:DP065_01535"/>
<dbReference type="Proteomes" id="UP000250218">
    <property type="component" value="Chromosome"/>
</dbReference>
<sequence length="62" mass="7452">MASFFYLNIVLQLPLDFKNENKSFSFFLFTYLTNKNRFLLKNAFGFFLKGAKTIFFVKIYML</sequence>
<evidence type="ECO:0000313" key="1">
    <source>
        <dbReference type="EMBL" id="AWX69434.1"/>
    </source>
</evidence>
<accession>A0A2Z4NCX8</accession>
<dbReference type="EMBL" id="CP030140">
    <property type="protein sequence ID" value="AWX69434.1"/>
    <property type="molecule type" value="Genomic_DNA"/>
</dbReference>
<evidence type="ECO:0000313" key="2">
    <source>
        <dbReference type="Proteomes" id="UP000250218"/>
    </source>
</evidence>
<gene>
    <name evidence="1" type="ORF">DP065_01535</name>
</gene>
<keyword evidence="2" id="KW-1185">Reference proteome</keyword>
<proteinExistence type="predicted"/>
<organism evidence="1 2">
    <name type="scientific">[Mycoplasma] anseris</name>
    <dbReference type="NCBI Taxonomy" id="92400"/>
    <lineage>
        <taxon>Bacteria</taxon>
        <taxon>Bacillati</taxon>
        <taxon>Mycoplasmatota</taxon>
        <taxon>Mycoplasmoidales</taxon>
        <taxon>Metamycoplasmataceae</taxon>
        <taxon>Metamycoplasma</taxon>
    </lineage>
</organism>
<name>A0A2Z4NCX8_9BACT</name>
<reference evidence="2" key="1">
    <citation type="submission" date="2018-06" db="EMBL/GenBank/DDBJ databases">
        <title>Complete genome sequences of Mycoplasma anatis, M. anseris and M. cloacale type strains.</title>
        <authorList>
            <person name="Grozner D."/>
            <person name="Forro B."/>
            <person name="Sulyok K.M."/>
            <person name="Marton S."/>
            <person name="Kreizinger Z."/>
            <person name="Banyai K."/>
            <person name="Gyuranecz M."/>
        </authorList>
    </citation>
    <scope>NUCLEOTIDE SEQUENCE [LARGE SCALE GENOMIC DNA]</scope>
    <source>
        <strain evidence="2">ATCC 49234</strain>
    </source>
</reference>
<dbReference type="AlphaFoldDB" id="A0A2Z4NCX8"/>